<feature type="transmembrane region" description="Helical" evidence="1">
    <location>
        <begin position="163"/>
        <end position="181"/>
    </location>
</feature>
<feature type="transmembrane region" description="Helical" evidence="1">
    <location>
        <begin position="17"/>
        <end position="37"/>
    </location>
</feature>
<feature type="transmembrane region" description="Helical" evidence="1">
    <location>
        <begin position="91"/>
        <end position="121"/>
    </location>
</feature>
<comment type="caution">
    <text evidence="2">The sequence shown here is derived from an EMBL/GenBank/DDBJ whole genome shotgun (WGS) entry which is preliminary data.</text>
</comment>
<accession>A0ABS0YND4</accession>
<gene>
    <name evidence="2" type="ORF">JFN90_03825</name>
</gene>
<dbReference type="Proteomes" id="UP000641025">
    <property type="component" value="Unassembled WGS sequence"/>
</dbReference>
<reference evidence="2 3" key="1">
    <citation type="submission" date="2020-12" db="EMBL/GenBank/DDBJ databases">
        <title>Geomonas sp. Red259, isolated from paddy soil.</title>
        <authorList>
            <person name="Xu Z."/>
            <person name="Zhang Z."/>
            <person name="Masuda Y."/>
            <person name="Itoh H."/>
            <person name="Senoo K."/>
        </authorList>
    </citation>
    <scope>NUCLEOTIDE SEQUENCE [LARGE SCALE GENOMIC DNA]</scope>
    <source>
        <strain evidence="2 3">Red259</strain>
    </source>
</reference>
<evidence type="ECO:0000313" key="2">
    <source>
        <dbReference type="EMBL" id="MBJ6799262.1"/>
    </source>
</evidence>
<feature type="transmembrane region" description="Helical" evidence="1">
    <location>
        <begin position="133"/>
        <end position="157"/>
    </location>
</feature>
<keyword evidence="1" id="KW-0812">Transmembrane</keyword>
<evidence type="ECO:0000313" key="3">
    <source>
        <dbReference type="Proteomes" id="UP000641025"/>
    </source>
</evidence>
<keyword evidence="1" id="KW-1133">Transmembrane helix</keyword>
<name>A0ABS0YND4_9BACT</name>
<proteinExistence type="predicted"/>
<evidence type="ECO:0000256" key="1">
    <source>
        <dbReference type="SAM" id="Phobius"/>
    </source>
</evidence>
<keyword evidence="3" id="KW-1185">Reference proteome</keyword>
<dbReference type="PANTHER" id="PTHR43471:SF10">
    <property type="entry name" value="SLL1107 PROTEIN"/>
    <property type="match status" value="1"/>
</dbReference>
<feature type="transmembrane region" description="Helical" evidence="1">
    <location>
        <begin position="49"/>
        <end position="71"/>
    </location>
</feature>
<keyword evidence="1" id="KW-0472">Membrane</keyword>
<organism evidence="2 3">
    <name type="scientific">Geomonas propionica</name>
    <dbReference type="NCBI Taxonomy" id="2798582"/>
    <lineage>
        <taxon>Bacteria</taxon>
        <taxon>Pseudomonadati</taxon>
        <taxon>Thermodesulfobacteriota</taxon>
        <taxon>Desulfuromonadia</taxon>
        <taxon>Geobacterales</taxon>
        <taxon>Geobacteraceae</taxon>
        <taxon>Geomonas</taxon>
    </lineage>
</organism>
<sequence>MLNTVAVNLRAIFRDRVFHGIVVVALLFLLIPSVSSLSMRQVTELSITLALSLLSLILLLLSISLGATSLWKDIERRYTYSVLSLPLSRSAYLVGKFVAVALFLLLATLVLGAVACCMIWLASGIYPADRPIVWMNLVLCIAADLLKYVMLVAYAFLFSTVSTSFFLPIFGTISVFLAGNASQQAYDYVHSPLATTLSPVVKQAASVLYYLLPNFSAFNLRINAIYGIPLSMKAVVLPLMYFCIYTTLLVILATVIFTRREMK</sequence>
<dbReference type="RefSeq" id="WP_199393773.1">
    <property type="nucleotide sequence ID" value="NZ_JAEMHK010000002.1"/>
</dbReference>
<protein>
    <submittedName>
        <fullName evidence="2">ABC transporter permease subunit</fullName>
    </submittedName>
</protein>
<dbReference type="Pfam" id="PF12679">
    <property type="entry name" value="ABC2_membrane_2"/>
    <property type="match status" value="1"/>
</dbReference>
<feature type="transmembrane region" description="Helical" evidence="1">
    <location>
        <begin position="239"/>
        <end position="258"/>
    </location>
</feature>
<dbReference type="EMBL" id="JAEMHK010000002">
    <property type="protein sequence ID" value="MBJ6799262.1"/>
    <property type="molecule type" value="Genomic_DNA"/>
</dbReference>
<dbReference type="PANTHER" id="PTHR43471">
    <property type="entry name" value="ABC TRANSPORTER PERMEASE"/>
    <property type="match status" value="1"/>
</dbReference>